<keyword evidence="3" id="KW-1185">Reference proteome</keyword>
<evidence type="ECO:0000313" key="2">
    <source>
        <dbReference type="EMBL" id="SEO79782.1"/>
    </source>
</evidence>
<feature type="transmembrane region" description="Helical" evidence="1">
    <location>
        <begin position="107"/>
        <end position="131"/>
    </location>
</feature>
<feature type="transmembrane region" description="Helical" evidence="1">
    <location>
        <begin position="48"/>
        <end position="70"/>
    </location>
</feature>
<reference evidence="3" key="1">
    <citation type="submission" date="2016-10" db="EMBL/GenBank/DDBJ databases">
        <authorList>
            <person name="Varghese N."/>
            <person name="Submissions S."/>
        </authorList>
    </citation>
    <scope>NUCLEOTIDE SEQUENCE [LARGE SCALE GENOMIC DNA]</scope>
    <source>
        <strain evidence="3">CGMCC 1.10121</strain>
    </source>
</reference>
<organism evidence="2 3">
    <name type="scientific">Halogranum amylolyticum</name>
    <dbReference type="NCBI Taxonomy" id="660520"/>
    <lineage>
        <taxon>Archaea</taxon>
        <taxon>Methanobacteriati</taxon>
        <taxon>Methanobacteriota</taxon>
        <taxon>Stenosarchaea group</taxon>
        <taxon>Halobacteria</taxon>
        <taxon>Halobacteriales</taxon>
        <taxon>Haloferacaceae</taxon>
    </lineage>
</organism>
<gene>
    <name evidence="2" type="ORF">SAMN04487948_105200</name>
</gene>
<name>A0A1H8SM73_9EURY</name>
<evidence type="ECO:0000256" key="1">
    <source>
        <dbReference type="SAM" id="Phobius"/>
    </source>
</evidence>
<feature type="transmembrane region" description="Helical" evidence="1">
    <location>
        <begin position="77"/>
        <end position="101"/>
    </location>
</feature>
<keyword evidence="1" id="KW-0472">Membrane</keyword>
<sequence length="148" mass="15021">MVTVDAGTLLLGTDRTLSRRLVAVAGGVLLLATLTGLVGHLVEPLARAVGGYGSLVLVPLLSLVGVGAAYRSQGLAVCWLLAFTPLYGAIFNGFAGITGAYPTVGEWFVMGVQFGAVGGLLLGTTAFLLGFAARLVADRYGGGDPRPA</sequence>
<proteinExistence type="predicted"/>
<feature type="transmembrane region" description="Helical" evidence="1">
    <location>
        <begin position="21"/>
        <end position="42"/>
    </location>
</feature>
<evidence type="ECO:0000313" key="3">
    <source>
        <dbReference type="Proteomes" id="UP000199126"/>
    </source>
</evidence>
<accession>A0A1H8SM73</accession>
<dbReference type="RefSeq" id="WP_089824313.1">
    <property type="nucleotide sequence ID" value="NZ_FODV01000005.1"/>
</dbReference>
<dbReference type="AlphaFoldDB" id="A0A1H8SM73"/>
<dbReference type="EMBL" id="FODV01000005">
    <property type="protein sequence ID" value="SEO79782.1"/>
    <property type="molecule type" value="Genomic_DNA"/>
</dbReference>
<dbReference type="Proteomes" id="UP000199126">
    <property type="component" value="Unassembled WGS sequence"/>
</dbReference>
<keyword evidence="1" id="KW-0812">Transmembrane</keyword>
<protein>
    <submittedName>
        <fullName evidence="2">Uncharacterized protein</fullName>
    </submittedName>
</protein>
<keyword evidence="1" id="KW-1133">Transmembrane helix</keyword>